<evidence type="ECO:0000256" key="2">
    <source>
        <dbReference type="ARBA" id="ARBA00005464"/>
    </source>
</evidence>
<evidence type="ECO:0000256" key="5">
    <source>
        <dbReference type="ARBA" id="ARBA00023186"/>
    </source>
</evidence>
<sequence>MNYEVKKLDNSAVEITLKVEGLEVTTAKKDAIKKIAKDAEIPGFRKGHAPASAIEAHYESVIKEEITDAILKGHYEAILKDGKINPVDYIKTTKVELNGEKFEVTFAVDVFPEIKVGEYKGLEAKKEVFEINDEIVNKEIEMMVSAKSSLEDAAEGHKAEMNDTLDLAFEGFVEGEAFEGGKSDSHMLKLGTKSFIDTFEEQLVGYEKGQEGEIVVTFPTEYNSEKLAGKEATFKVKINSIKVTKTSELTEEFAKEAGFESIEDLKTKKTKEIKSREENRVEGEYRKVLLDQVLSNTEITLPVSMVARETKGRIAEMENQLKSQGMNLEMYLQMSGSTMDKLNEQVKPMAIEKIKLDLILDEIAKIEKIELSDEELESKLVEVASMYKMDVDKLKEELIKANNLENFTTNLKVDATMQKTVEFIQAEAK</sequence>
<dbReference type="InterPro" id="IPR027304">
    <property type="entry name" value="Trigger_fact/SurA_dom_sf"/>
</dbReference>
<evidence type="ECO:0000256" key="1">
    <source>
        <dbReference type="ARBA" id="ARBA00000971"/>
    </source>
</evidence>
<dbReference type="Pfam" id="PF05698">
    <property type="entry name" value="Trigger_C"/>
    <property type="match status" value="1"/>
</dbReference>
<dbReference type="GO" id="GO:0044183">
    <property type="term" value="F:protein folding chaperone"/>
    <property type="evidence" value="ECO:0007669"/>
    <property type="project" value="TreeGrafter"/>
</dbReference>
<dbReference type="NCBIfam" id="TIGR00115">
    <property type="entry name" value="tig"/>
    <property type="match status" value="1"/>
</dbReference>
<dbReference type="SUPFAM" id="SSF54534">
    <property type="entry name" value="FKBP-like"/>
    <property type="match status" value="1"/>
</dbReference>
<proteinExistence type="evidence at transcript level"/>
<dbReference type="InterPro" id="IPR008880">
    <property type="entry name" value="Trigger_fac_C"/>
</dbReference>
<dbReference type="FunFam" id="3.10.50.40:FF:000001">
    <property type="entry name" value="Trigger factor"/>
    <property type="match status" value="1"/>
</dbReference>
<dbReference type="Pfam" id="PF05697">
    <property type="entry name" value="Trigger_N"/>
    <property type="match status" value="1"/>
</dbReference>
<evidence type="ECO:0000259" key="8">
    <source>
        <dbReference type="PROSITE" id="PS50059"/>
    </source>
</evidence>
<dbReference type="GO" id="GO:0051083">
    <property type="term" value="P:'de novo' cotranslational protein folding"/>
    <property type="evidence" value="ECO:0007669"/>
    <property type="project" value="TreeGrafter"/>
</dbReference>
<evidence type="ECO:0000256" key="4">
    <source>
        <dbReference type="ARBA" id="ARBA00023110"/>
    </source>
</evidence>
<dbReference type="PANTHER" id="PTHR30560:SF3">
    <property type="entry name" value="TRIGGER FACTOR-LIKE PROTEIN TIG, CHLOROPLASTIC"/>
    <property type="match status" value="1"/>
</dbReference>
<reference evidence="9" key="1">
    <citation type="submission" date="2017-11" db="EMBL/GenBank/DDBJ databases">
        <title>The sensing device of the deep-sea amphipod.</title>
        <authorList>
            <person name="Kobayashi H."/>
            <person name="Nagahama T."/>
            <person name="Arai W."/>
            <person name="Sasagawa Y."/>
            <person name="Umeda M."/>
            <person name="Hayashi T."/>
            <person name="Nikaido I."/>
            <person name="Watanabe H."/>
            <person name="Oguri K."/>
            <person name="Kitazato H."/>
            <person name="Fujioka K."/>
            <person name="Kido Y."/>
            <person name="Takami H."/>
        </authorList>
    </citation>
    <scope>NUCLEOTIDE SEQUENCE</scope>
    <source>
        <tissue evidence="9">Whole body</tissue>
    </source>
</reference>
<evidence type="ECO:0000313" key="9">
    <source>
        <dbReference type="EMBL" id="LAC26005.1"/>
    </source>
</evidence>
<dbReference type="GO" id="GO:0015031">
    <property type="term" value="P:protein transport"/>
    <property type="evidence" value="ECO:0007669"/>
    <property type="project" value="InterPro"/>
</dbReference>
<dbReference type="PANTHER" id="PTHR30560">
    <property type="entry name" value="TRIGGER FACTOR CHAPERONE AND PEPTIDYL-PROLYL CIS/TRANS ISOMERASE"/>
    <property type="match status" value="1"/>
</dbReference>
<dbReference type="GO" id="GO:0003755">
    <property type="term" value="F:peptidyl-prolyl cis-trans isomerase activity"/>
    <property type="evidence" value="ECO:0007669"/>
    <property type="project" value="UniProtKB-KW"/>
</dbReference>
<dbReference type="Gene3D" id="3.10.50.40">
    <property type="match status" value="1"/>
</dbReference>
<dbReference type="EC" id="5.2.1.8" evidence="3 7"/>
<dbReference type="GO" id="GO:0043335">
    <property type="term" value="P:protein unfolding"/>
    <property type="evidence" value="ECO:0007669"/>
    <property type="project" value="TreeGrafter"/>
</dbReference>
<dbReference type="InterPro" id="IPR036611">
    <property type="entry name" value="Trigger_fac_ribosome-bd_sf"/>
</dbReference>
<protein>
    <recommendedName>
        <fullName evidence="3 7">peptidylprolyl isomerase</fullName>
        <ecNumber evidence="3 7">5.2.1.8</ecNumber>
    </recommendedName>
</protein>
<organism evidence="9">
    <name type="scientific">Hirondellea gigas</name>
    <dbReference type="NCBI Taxonomy" id="1518452"/>
    <lineage>
        <taxon>Eukaryota</taxon>
        <taxon>Metazoa</taxon>
        <taxon>Ecdysozoa</taxon>
        <taxon>Arthropoda</taxon>
        <taxon>Crustacea</taxon>
        <taxon>Multicrustacea</taxon>
        <taxon>Malacostraca</taxon>
        <taxon>Eumalacostraca</taxon>
        <taxon>Peracarida</taxon>
        <taxon>Amphipoda</taxon>
        <taxon>Amphilochidea</taxon>
        <taxon>Lysianassida</taxon>
        <taxon>Lysianassidira</taxon>
        <taxon>Lysianassoidea</taxon>
        <taxon>Lysianassidae</taxon>
        <taxon>Hirondellea</taxon>
    </lineage>
</organism>
<comment type="catalytic activity">
    <reaction evidence="1 7">
        <text>[protein]-peptidylproline (omega=180) = [protein]-peptidylproline (omega=0)</text>
        <dbReference type="Rhea" id="RHEA:16237"/>
        <dbReference type="Rhea" id="RHEA-COMP:10747"/>
        <dbReference type="Rhea" id="RHEA-COMP:10748"/>
        <dbReference type="ChEBI" id="CHEBI:83833"/>
        <dbReference type="ChEBI" id="CHEBI:83834"/>
        <dbReference type="EC" id="5.2.1.8"/>
    </reaction>
</comment>
<evidence type="ECO:0000256" key="3">
    <source>
        <dbReference type="ARBA" id="ARBA00013194"/>
    </source>
</evidence>
<dbReference type="Gene3D" id="1.10.3120.10">
    <property type="entry name" value="Trigger factor, C-terminal domain"/>
    <property type="match status" value="1"/>
</dbReference>
<evidence type="ECO:0000256" key="6">
    <source>
        <dbReference type="ARBA" id="ARBA00023235"/>
    </source>
</evidence>
<dbReference type="InterPro" id="IPR046357">
    <property type="entry name" value="PPIase_dom_sf"/>
</dbReference>
<dbReference type="EMBL" id="IACT01006883">
    <property type="protein sequence ID" value="LAC26005.1"/>
    <property type="molecule type" value="mRNA"/>
</dbReference>
<dbReference type="PIRSF" id="PIRSF003095">
    <property type="entry name" value="Trigger_factor"/>
    <property type="match status" value="1"/>
</dbReference>
<comment type="similarity">
    <text evidence="2">Belongs to the FKBP-type PPIase family. Tig subfamily.</text>
</comment>
<dbReference type="InterPro" id="IPR001179">
    <property type="entry name" value="PPIase_FKBP_dom"/>
</dbReference>
<feature type="domain" description="PPIase FKBP-type" evidence="8">
    <location>
        <begin position="162"/>
        <end position="244"/>
    </location>
</feature>
<accession>A0A6A7G8J3</accession>
<keyword evidence="6 7" id="KW-0413">Isomerase</keyword>
<evidence type="ECO:0000256" key="7">
    <source>
        <dbReference type="PROSITE-ProRule" id="PRU00277"/>
    </source>
</evidence>
<keyword evidence="5" id="KW-0143">Chaperone</keyword>
<dbReference type="HAMAP" id="MF_00303">
    <property type="entry name" value="Trigger_factor_Tig"/>
    <property type="match status" value="1"/>
</dbReference>
<dbReference type="AlphaFoldDB" id="A0A6A7G8J3"/>
<dbReference type="InterPro" id="IPR008881">
    <property type="entry name" value="Trigger_fac_ribosome-bd_bac"/>
</dbReference>
<dbReference type="Pfam" id="PF00254">
    <property type="entry name" value="FKBP_C"/>
    <property type="match status" value="1"/>
</dbReference>
<dbReference type="InterPro" id="IPR005215">
    <property type="entry name" value="Trig_fac"/>
</dbReference>
<name>A0A6A7G8J3_9CRUS</name>
<dbReference type="PROSITE" id="PS50059">
    <property type="entry name" value="FKBP_PPIASE"/>
    <property type="match status" value="1"/>
</dbReference>
<keyword evidence="4 7" id="KW-0697">Rotamase</keyword>
<dbReference type="InterPro" id="IPR037041">
    <property type="entry name" value="Trigger_fac_C_sf"/>
</dbReference>
<dbReference type="SUPFAM" id="SSF102735">
    <property type="entry name" value="Trigger factor ribosome-binding domain"/>
    <property type="match status" value="1"/>
</dbReference>
<dbReference type="Gene3D" id="3.30.70.1050">
    <property type="entry name" value="Trigger factor ribosome-binding domain"/>
    <property type="match status" value="1"/>
</dbReference>
<dbReference type="SUPFAM" id="SSF109998">
    <property type="entry name" value="Triger factor/SurA peptide-binding domain-like"/>
    <property type="match status" value="1"/>
</dbReference>
<dbReference type="GO" id="GO:0043022">
    <property type="term" value="F:ribosome binding"/>
    <property type="evidence" value="ECO:0007669"/>
    <property type="project" value="TreeGrafter"/>
</dbReference>